<keyword evidence="8" id="KW-0472">Membrane</keyword>
<name>A0AAW3ZXT8_9BACT</name>
<dbReference type="PANTHER" id="PTHR43166">
    <property type="entry name" value="AMINO ACID IMPORT ATP-BINDING PROTEIN"/>
    <property type="match status" value="1"/>
</dbReference>
<dbReference type="PROSITE" id="PS50893">
    <property type="entry name" value="ABC_TRANSPORTER_2"/>
    <property type="match status" value="1"/>
</dbReference>
<dbReference type="InterPro" id="IPR030679">
    <property type="entry name" value="ABC_ATPase_HisP-typ"/>
</dbReference>
<sequence>MIKFTNLIKKFGENVVLKGINLEIYDNQTTVILGSSGSGKSTLLRCINLLEIPNSGELCLGDFSINFSAPHKPSQYQPFRSHTGMVFQSFNLFPHLTVLENVIEGPTQVLKIPRDKAVKTAYELLDKVGLKDKAEAYPNRLSGGQSQRVAIARALAMQPAFLLLDEPTSALDPELEAQVLKTIGELSKEGRSLIIVTHNMNFARKIADRILFLDHGLVAFDGVADEFFNSTDERIAKFITAMDF</sequence>
<evidence type="ECO:0000256" key="1">
    <source>
        <dbReference type="ARBA" id="ARBA00004202"/>
    </source>
</evidence>
<keyword evidence="11" id="KW-1185">Reference proteome</keyword>
<dbReference type="PIRSF" id="PIRSF039085">
    <property type="entry name" value="ABC_ATPase_HisP"/>
    <property type="match status" value="1"/>
</dbReference>
<keyword evidence="4" id="KW-1003">Cell membrane</keyword>
<accession>A0AAW3ZXT8</accession>
<keyword evidence="7" id="KW-0029">Amino-acid transport</keyword>
<evidence type="ECO:0000313" key="11">
    <source>
        <dbReference type="Proteomes" id="UP000650616"/>
    </source>
</evidence>
<comment type="similarity">
    <text evidence="2">Belongs to the ABC transporter superfamily.</text>
</comment>
<dbReference type="Gene3D" id="3.40.50.300">
    <property type="entry name" value="P-loop containing nucleotide triphosphate hydrolases"/>
    <property type="match status" value="1"/>
</dbReference>
<dbReference type="EMBL" id="LIWG01000015">
    <property type="protein sequence ID" value="MBE3608834.1"/>
    <property type="molecule type" value="Genomic_DNA"/>
</dbReference>
<dbReference type="PANTHER" id="PTHR43166:SF9">
    <property type="entry name" value="GLUTAMATE_ASPARTATE IMPORT ATP-BINDING PROTEIN GLTL"/>
    <property type="match status" value="1"/>
</dbReference>
<evidence type="ECO:0000256" key="5">
    <source>
        <dbReference type="ARBA" id="ARBA00022741"/>
    </source>
</evidence>
<dbReference type="GO" id="GO:0015424">
    <property type="term" value="F:ABC-type amino acid transporter activity"/>
    <property type="evidence" value="ECO:0007669"/>
    <property type="project" value="InterPro"/>
</dbReference>
<keyword evidence="3" id="KW-0813">Transport</keyword>
<dbReference type="PROSITE" id="PS00211">
    <property type="entry name" value="ABC_TRANSPORTER_1"/>
    <property type="match status" value="1"/>
</dbReference>
<evidence type="ECO:0000256" key="3">
    <source>
        <dbReference type="ARBA" id="ARBA00022448"/>
    </source>
</evidence>
<dbReference type="SMART" id="SM00382">
    <property type="entry name" value="AAA"/>
    <property type="match status" value="1"/>
</dbReference>
<keyword evidence="6 10" id="KW-0067">ATP-binding</keyword>
<dbReference type="GO" id="GO:0005886">
    <property type="term" value="C:plasma membrane"/>
    <property type="evidence" value="ECO:0007669"/>
    <property type="project" value="UniProtKB-SubCell"/>
</dbReference>
<dbReference type="InterPro" id="IPR003439">
    <property type="entry name" value="ABC_transporter-like_ATP-bd"/>
</dbReference>
<evidence type="ECO:0000256" key="4">
    <source>
        <dbReference type="ARBA" id="ARBA00022475"/>
    </source>
</evidence>
<dbReference type="RefSeq" id="WP_170017208.1">
    <property type="nucleotide sequence ID" value="NZ_JADBHR010000019.1"/>
</dbReference>
<keyword evidence="5" id="KW-0547">Nucleotide-binding</keyword>
<dbReference type="Pfam" id="PF00005">
    <property type="entry name" value="ABC_tran"/>
    <property type="match status" value="1"/>
</dbReference>
<dbReference type="InterPro" id="IPR050086">
    <property type="entry name" value="MetN_ABC_transporter-like"/>
</dbReference>
<dbReference type="SUPFAM" id="SSF52540">
    <property type="entry name" value="P-loop containing nucleoside triphosphate hydrolases"/>
    <property type="match status" value="1"/>
</dbReference>
<reference evidence="10 11" key="1">
    <citation type="submission" date="2015-08" db="EMBL/GenBank/DDBJ databases">
        <title>Comparative genomics of the Campylobacter concisus group.</title>
        <authorList>
            <person name="Yee E."/>
            <person name="Chapman M.H."/>
            <person name="Huynh S."/>
            <person name="Bono J.L."/>
            <person name="On S.L."/>
            <person name="St Leger J."/>
            <person name="Foster G."/>
            <person name="Parker C.T."/>
            <person name="Miller W.G."/>
        </authorList>
    </citation>
    <scope>NUCLEOTIDE SEQUENCE [LARGE SCALE GENOMIC DNA]</scope>
    <source>
        <strain evidence="10 11">RM9337</strain>
    </source>
</reference>
<protein>
    <submittedName>
        <fullName evidence="10">Amino acid ABC transporter ATP-binding protein</fullName>
    </submittedName>
</protein>
<feature type="domain" description="ABC transporter" evidence="9">
    <location>
        <begin position="2"/>
        <end position="240"/>
    </location>
</feature>
<evidence type="ECO:0000256" key="7">
    <source>
        <dbReference type="ARBA" id="ARBA00022970"/>
    </source>
</evidence>
<dbReference type="AlphaFoldDB" id="A0AAW3ZXT8"/>
<dbReference type="GO" id="GO:0016887">
    <property type="term" value="F:ATP hydrolysis activity"/>
    <property type="evidence" value="ECO:0007669"/>
    <property type="project" value="InterPro"/>
</dbReference>
<evidence type="ECO:0000256" key="8">
    <source>
        <dbReference type="ARBA" id="ARBA00023136"/>
    </source>
</evidence>
<comment type="subcellular location">
    <subcellularLocation>
        <location evidence="1">Cell membrane</location>
        <topology evidence="1">Peripheral membrane protein</topology>
    </subcellularLocation>
</comment>
<proteinExistence type="inferred from homology"/>
<evidence type="ECO:0000256" key="2">
    <source>
        <dbReference type="ARBA" id="ARBA00005417"/>
    </source>
</evidence>
<gene>
    <name evidence="10" type="ORF">CCAL9337_08890</name>
</gene>
<dbReference type="Proteomes" id="UP000650616">
    <property type="component" value="Unassembled WGS sequence"/>
</dbReference>
<dbReference type="InterPro" id="IPR027417">
    <property type="entry name" value="P-loop_NTPase"/>
</dbReference>
<evidence type="ECO:0000313" key="10">
    <source>
        <dbReference type="EMBL" id="MBE3608834.1"/>
    </source>
</evidence>
<dbReference type="GO" id="GO:0005524">
    <property type="term" value="F:ATP binding"/>
    <property type="evidence" value="ECO:0007669"/>
    <property type="project" value="UniProtKB-KW"/>
</dbReference>
<comment type="caution">
    <text evidence="10">The sequence shown here is derived from an EMBL/GenBank/DDBJ whole genome shotgun (WGS) entry which is preliminary data.</text>
</comment>
<evidence type="ECO:0000259" key="9">
    <source>
        <dbReference type="PROSITE" id="PS50893"/>
    </source>
</evidence>
<organism evidence="10 11">
    <name type="scientific">Campylobacter californiensis</name>
    <dbReference type="NCBI Taxonomy" id="1032243"/>
    <lineage>
        <taxon>Bacteria</taxon>
        <taxon>Pseudomonadati</taxon>
        <taxon>Campylobacterota</taxon>
        <taxon>Epsilonproteobacteria</taxon>
        <taxon>Campylobacterales</taxon>
        <taxon>Campylobacteraceae</taxon>
        <taxon>Campylobacter</taxon>
    </lineage>
</organism>
<dbReference type="InterPro" id="IPR017871">
    <property type="entry name" value="ABC_transporter-like_CS"/>
</dbReference>
<dbReference type="InterPro" id="IPR003593">
    <property type="entry name" value="AAA+_ATPase"/>
</dbReference>
<evidence type="ECO:0000256" key="6">
    <source>
        <dbReference type="ARBA" id="ARBA00022840"/>
    </source>
</evidence>